<dbReference type="Proteomes" id="UP000310158">
    <property type="component" value="Unassembled WGS sequence"/>
</dbReference>
<evidence type="ECO:0000256" key="3">
    <source>
        <dbReference type="ARBA" id="ARBA00035112"/>
    </source>
</evidence>
<dbReference type="PANTHER" id="PTHR33365:SF11">
    <property type="entry name" value="TAT PATHWAY SIGNAL SEQUENCE"/>
    <property type="match status" value="1"/>
</dbReference>
<comment type="similarity">
    <text evidence="3">Belongs to the ustYa family.</text>
</comment>
<evidence type="ECO:0000256" key="2">
    <source>
        <dbReference type="ARBA" id="ARBA00023002"/>
    </source>
</evidence>
<evidence type="ECO:0000313" key="6">
    <source>
        <dbReference type="Proteomes" id="UP000310158"/>
    </source>
</evidence>
<name>A0A4S4M9H4_9AGAM</name>
<dbReference type="OrthoDB" id="3687641at2759"/>
<evidence type="ECO:0000256" key="1">
    <source>
        <dbReference type="ARBA" id="ARBA00004685"/>
    </source>
</evidence>
<reference evidence="5 6" key="1">
    <citation type="submission" date="2019-02" db="EMBL/GenBank/DDBJ databases">
        <title>Genome sequencing of the rare red list fungi Bondarzewia mesenterica.</title>
        <authorList>
            <person name="Buettner E."/>
            <person name="Kellner H."/>
        </authorList>
    </citation>
    <scope>NUCLEOTIDE SEQUENCE [LARGE SCALE GENOMIC DNA]</scope>
    <source>
        <strain evidence="5 6">DSM 108281</strain>
    </source>
</reference>
<dbReference type="GO" id="GO:0016491">
    <property type="term" value="F:oxidoreductase activity"/>
    <property type="evidence" value="ECO:0007669"/>
    <property type="project" value="UniProtKB-KW"/>
</dbReference>
<dbReference type="InterPro" id="IPR021765">
    <property type="entry name" value="UstYa-like"/>
</dbReference>
<dbReference type="Pfam" id="PF11807">
    <property type="entry name" value="UstYa"/>
    <property type="match status" value="1"/>
</dbReference>
<protein>
    <submittedName>
        <fullName evidence="5">Uncharacterized protein</fullName>
    </submittedName>
</protein>
<dbReference type="EMBL" id="SGPL01000003">
    <property type="protein sequence ID" value="THH21427.1"/>
    <property type="molecule type" value="Genomic_DNA"/>
</dbReference>
<evidence type="ECO:0000256" key="4">
    <source>
        <dbReference type="SAM" id="Phobius"/>
    </source>
</evidence>
<sequence length="231" mass="25610">MYLLGAPPASGFWRPSTRCNGAYQPLRGGLRTTTPALPVSLNLAVAPDSARKMKLTRTFCPLTFTITLGSLICIIPMTLATSPPGHAMNDKSPSFSVEFDDAVAMHIADSVHYELHGEEGAQEWANLLPPGGHVVHVGDEEYTVTMFHQLQCLDIIRKEYIMTTTQPPSTLTVHCMNYLRQTILCQSNLRLESVKSPTGQASRTYDTACRDWTKVYEEAERNHETNIAGRD</sequence>
<dbReference type="PANTHER" id="PTHR33365">
    <property type="entry name" value="YALI0B05434P"/>
    <property type="match status" value="1"/>
</dbReference>
<keyword evidence="4" id="KW-0472">Membrane</keyword>
<comment type="pathway">
    <text evidence="1">Mycotoxin biosynthesis.</text>
</comment>
<comment type="caution">
    <text evidence="5">The sequence shown here is derived from an EMBL/GenBank/DDBJ whole genome shotgun (WGS) entry which is preliminary data.</text>
</comment>
<feature type="transmembrane region" description="Helical" evidence="4">
    <location>
        <begin position="59"/>
        <end position="79"/>
    </location>
</feature>
<keyword evidence="4" id="KW-1133">Transmembrane helix</keyword>
<organism evidence="5 6">
    <name type="scientific">Bondarzewia mesenterica</name>
    <dbReference type="NCBI Taxonomy" id="1095465"/>
    <lineage>
        <taxon>Eukaryota</taxon>
        <taxon>Fungi</taxon>
        <taxon>Dikarya</taxon>
        <taxon>Basidiomycota</taxon>
        <taxon>Agaricomycotina</taxon>
        <taxon>Agaricomycetes</taxon>
        <taxon>Russulales</taxon>
        <taxon>Bondarzewiaceae</taxon>
        <taxon>Bondarzewia</taxon>
    </lineage>
</organism>
<proteinExistence type="inferred from homology"/>
<dbReference type="GO" id="GO:0043386">
    <property type="term" value="P:mycotoxin biosynthetic process"/>
    <property type="evidence" value="ECO:0007669"/>
    <property type="project" value="InterPro"/>
</dbReference>
<evidence type="ECO:0000313" key="5">
    <source>
        <dbReference type="EMBL" id="THH21427.1"/>
    </source>
</evidence>
<dbReference type="AlphaFoldDB" id="A0A4S4M9H4"/>
<keyword evidence="2" id="KW-0560">Oxidoreductase</keyword>
<keyword evidence="6" id="KW-1185">Reference proteome</keyword>
<accession>A0A4S4M9H4</accession>
<keyword evidence="4" id="KW-0812">Transmembrane</keyword>
<gene>
    <name evidence="5" type="ORF">EW146_g151</name>
</gene>